<dbReference type="RefSeq" id="WP_154790012.1">
    <property type="nucleotide sequence ID" value="NZ_WMBB01000010.1"/>
</dbReference>
<feature type="transmembrane region" description="Helical" evidence="1">
    <location>
        <begin position="21"/>
        <end position="45"/>
    </location>
</feature>
<name>A0A6I3L4L1_9NOCA</name>
<keyword evidence="3" id="KW-1185">Reference proteome</keyword>
<sequence>MVGVLIRMRLRLTARNMREGRAALNFWLGSTFGLIAGAATALIIATAHETVHGGVTVAAALFAAWTLGWICGPVITGSSDETLQPEQFRLLPLTTRQLAYGLGAAAFVGPAPIVNLIAFGGLVLLAAPIGLGAMAIAALGAVFHLVFVVLLSRVVVAWLGAAMRSRRGKDLGVLFAALIGLSYYPLNLLISAVGPKLEGDHSALSVTLRAVPSGWAPYAVEAADRGDYPLALLPLAGLALLAVLLWQVWAVLLQRRLTTPAAPTGQVVDTGGSLLERFIPATPVGAMVTKELRTWWRDGRRRAALLPLLLIGFVLPIFLSIRTGGSGTVTFSGAFVVWLATMSSTNLYGFDGTAVWQTLVTPGAPRADVRGRAYAWLLLVAPVSVLASLIPPGALGRATLYPWALSTLPVLLGVGMGAVVFLSTHAAFALAPQRGNPFAGSGNPGCAKLLMQLAVGLAQLLAAAPVLVILGIGAGLRNSLVQWAALPIGLLLGGFAAALGIRRATTRLEVRGPELLAEVKPR</sequence>
<feature type="transmembrane region" description="Helical" evidence="1">
    <location>
        <begin position="371"/>
        <end position="390"/>
    </location>
</feature>
<dbReference type="AlphaFoldDB" id="A0A6I3L4L1"/>
<keyword evidence="1" id="KW-1133">Transmembrane helix</keyword>
<comment type="caution">
    <text evidence="2">The sequence shown here is derived from an EMBL/GenBank/DDBJ whole genome shotgun (WGS) entry which is preliminary data.</text>
</comment>
<feature type="transmembrane region" description="Helical" evidence="1">
    <location>
        <begin position="327"/>
        <end position="350"/>
    </location>
</feature>
<protein>
    <recommendedName>
        <fullName evidence="4">ABC-2 type transport system permease protein</fullName>
    </recommendedName>
</protein>
<organism evidence="2 3">
    <name type="scientific">Nocardia aurantiaca</name>
    <dbReference type="NCBI Taxonomy" id="2675850"/>
    <lineage>
        <taxon>Bacteria</taxon>
        <taxon>Bacillati</taxon>
        <taxon>Actinomycetota</taxon>
        <taxon>Actinomycetes</taxon>
        <taxon>Mycobacteriales</taxon>
        <taxon>Nocardiaceae</taxon>
        <taxon>Nocardia</taxon>
    </lineage>
</organism>
<feature type="transmembrane region" description="Helical" evidence="1">
    <location>
        <begin position="133"/>
        <end position="159"/>
    </location>
</feature>
<feature type="transmembrane region" description="Helical" evidence="1">
    <location>
        <begin position="453"/>
        <end position="474"/>
    </location>
</feature>
<evidence type="ECO:0000313" key="3">
    <source>
        <dbReference type="Proteomes" id="UP000432464"/>
    </source>
</evidence>
<feature type="transmembrane region" description="Helical" evidence="1">
    <location>
        <begin position="231"/>
        <end position="253"/>
    </location>
</feature>
<evidence type="ECO:0000313" key="2">
    <source>
        <dbReference type="EMBL" id="MTE15604.1"/>
    </source>
</evidence>
<feature type="transmembrane region" description="Helical" evidence="1">
    <location>
        <begin position="98"/>
        <end position="127"/>
    </location>
</feature>
<dbReference type="Proteomes" id="UP000432464">
    <property type="component" value="Unassembled WGS sequence"/>
</dbReference>
<evidence type="ECO:0008006" key="4">
    <source>
        <dbReference type="Google" id="ProtNLM"/>
    </source>
</evidence>
<feature type="transmembrane region" description="Helical" evidence="1">
    <location>
        <begin position="410"/>
        <end position="432"/>
    </location>
</feature>
<feature type="transmembrane region" description="Helical" evidence="1">
    <location>
        <begin position="57"/>
        <end position="77"/>
    </location>
</feature>
<gene>
    <name evidence="2" type="ORF">GLP40_22890</name>
</gene>
<proteinExistence type="predicted"/>
<evidence type="ECO:0000256" key="1">
    <source>
        <dbReference type="SAM" id="Phobius"/>
    </source>
</evidence>
<accession>A0A6I3L4L1</accession>
<reference evidence="2 3" key="1">
    <citation type="submission" date="2019-11" db="EMBL/GenBank/DDBJ databases">
        <title>Nocardia sp. nov. CT2-14 isolated from soil.</title>
        <authorList>
            <person name="Kanchanasin P."/>
            <person name="Tanasupawat S."/>
            <person name="Yuki M."/>
            <person name="Kudo T."/>
        </authorList>
    </citation>
    <scope>NUCLEOTIDE SEQUENCE [LARGE SCALE GENOMIC DNA]</scope>
    <source>
        <strain evidence="2 3">CT2-14</strain>
    </source>
</reference>
<feature type="transmembrane region" description="Helical" evidence="1">
    <location>
        <begin position="480"/>
        <end position="501"/>
    </location>
</feature>
<feature type="transmembrane region" description="Helical" evidence="1">
    <location>
        <begin position="303"/>
        <end position="321"/>
    </location>
</feature>
<keyword evidence="1" id="KW-0812">Transmembrane</keyword>
<feature type="transmembrane region" description="Helical" evidence="1">
    <location>
        <begin position="171"/>
        <end position="190"/>
    </location>
</feature>
<dbReference type="EMBL" id="WMBB01000010">
    <property type="protein sequence ID" value="MTE15604.1"/>
    <property type="molecule type" value="Genomic_DNA"/>
</dbReference>
<keyword evidence="1" id="KW-0472">Membrane</keyword>